<keyword evidence="7" id="KW-1185">Reference proteome</keyword>
<dbReference type="InterPro" id="IPR036271">
    <property type="entry name" value="Tet_transcr_reg_TetR-rel_C_sf"/>
</dbReference>
<dbReference type="PROSITE" id="PS50977">
    <property type="entry name" value="HTH_TETR_2"/>
    <property type="match status" value="1"/>
</dbReference>
<dbReference type="InterPro" id="IPR050109">
    <property type="entry name" value="HTH-type_TetR-like_transc_reg"/>
</dbReference>
<dbReference type="Pfam" id="PF00440">
    <property type="entry name" value="TetR_N"/>
    <property type="match status" value="1"/>
</dbReference>
<dbReference type="Proteomes" id="UP000016587">
    <property type="component" value="Chromosome"/>
</dbReference>
<protein>
    <submittedName>
        <fullName evidence="6">Putative TetR family transcriptional regulator</fullName>
    </submittedName>
</protein>
<dbReference type="PANTHER" id="PTHR30055:SF234">
    <property type="entry name" value="HTH-TYPE TRANSCRIPTIONAL REGULATOR BETI"/>
    <property type="match status" value="1"/>
</dbReference>
<dbReference type="KEGG" id="dgg:DGI_0227"/>
<evidence type="ECO:0000256" key="3">
    <source>
        <dbReference type="ARBA" id="ARBA00023163"/>
    </source>
</evidence>
<dbReference type="Gene3D" id="1.10.10.60">
    <property type="entry name" value="Homeodomain-like"/>
    <property type="match status" value="1"/>
</dbReference>
<dbReference type="GO" id="GO:0003700">
    <property type="term" value="F:DNA-binding transcription factor activity"/>
    <property type="evidence" value="ECO:0007669"/>
    <property type="project" value="TreeGrafter"/>
</dbReference>
<evidence type="ECO:0000256" key="4">
    <source>
        <dbReference type="PROSITE-ProRule" id="PRU00335"/>
    </source>
</evidence>
<evidence type="ECO:0000256" key="2">
    <source>
        <dbReference type="ARBA" id="ARBA00023125"/>
    </source>
</evidence>
<dbReference type="Gene3D" id="1.10.357.10">
    <property type="entry name" value="Tetracycline Repressor, domain 2"/>
    <property type="match status" value="1"/>
</dbReference>
<keyword evidence="1" id="KW-0805">Transcription regulation</keyword>
<keyword evidence="2 4" id="KW-0238">DNA-binding</keyword>
<organism evidence="6 7">
    <name type="scientific">Megalodesulfovibrio gigas (strain ATCC 19364 / DSM 1382 / NCIMB 9332 / VKM B-1759)</name>
    <name type="common">Desulfovibrio gigas</name>
    <dbReference type="NCBI Taxonomy" id="1121448"/>
    <lineage>
        <taxon>Bacteria</taxon>
        <taxon>Pseudomonadati</taxon>
        <taxon>Thermodesulfobacteriota</taxon>
        <taxon>Desulfovibrionia</taxon>
        <taxon>Desulfovibrionales</taxon>
        <taxon>Desulfovibrionaceae</taxon>
        <taxon>Megalodesulfovibrio</taxon>
    </lineage>
</organism>
<keyword evidence="3" id="KW-0804">Transcription</keyword>
<dbReference type="eggNOG" id="COG1309">
    <property type="taxonomic scope" value="Bacteria"/>
</dbReference>
<dbReference type="PATRIC" id="fig|1121448.10.peg.235"/>
<dbReference type="InterPro" id="IPR001647">
    <property type="entry name" value="HTH_TetR"/>
</dbReference>
<reference evidence="6 7" key="1">
    <citation type="journal article" date="2013" name="J. Bacteriol.">
        <title>Roles of HynAB and Ech, the only two hydrogenases found in the model sulfate reducer Desulfovibrio gigas.</title>
        <authorList>
            <person name="Morais-Silva F.O."/>
            <person name="Santos C.I."/>
            <person name="Rodrigues R."/>
            <person name="Pereira I.A."/>
            <person name="Rodrigues-Pousada C."/>
        </authorList>
    </citation>
    <scope>NUCLEOTIDE SEQUENCE [LARGE SCALE GENOMIC DNA]</scope>
    <source>
        <strain evidence="7">ATCC 19364 / DSM 1382 / NCIMB 9332 / VKM B-1759</strain>
    </source>
</reference>
<feature type="domain" description="HTH tetR-type" evidence="5">
    <location>
        <begin position="2"/>
        <end position="62"/>
    </location>
</feature>
<evidence type="ECO:0000313" key="7">
    <source>
        <dbReference type="Proteomes" id="UP000016587"/>
    </source>
</evidence>
<dbReference type="GO" id="GO:0000976">
    <property type="term" value="F:transcription cis-regulatory region binding"/>
    <property type="evidence" value="ECO:0007669"/>
    <property type="project" value="TreeGrafter"/>
</dbReference>
<name>T2G7Q5_MEGG1</name>
<evidence type="ECO:0000256" key="1">
    <source>
        <dbReference type="ARBA" id="ARBA00023015"/>
    </source>
</evidence>
<dbReference type="PRINTS" id="PR00455">
    <property type="entry name" value="HTHTETR"/>
</dbReference>
<evidence type="ECO:0000259" key="5">
    <source>
        <dbReference type="PROSITE" id="PS50977"/>
    </source>
</evidence>
<proteinExistence type="predicted"/>
<reference evidence="7" key="2">
    <citation type="submission" date="2013-07" db="EMBL/GenBank/DDBJ databases">
        <authorList>
            <person name="Morais-Silva F.O."/>
            <person name="Rezende A.M."/>
            <person name="Pimentel C."/>
            <person name="Resende D.M."/>
            <person name="Santos C.I."/>
            <person name="Clemente C."/>
            <person name="de Oliveira L.M."/>
            <person name="da Silva S.M."/>
            <person name="Costa D.A."/>
            <person name="Varela-Raposo A."/>
            <person name="Horacio E.C.A."/>
            <person name="Matos M."/>
            <person name="Flores O."/>
            <person name="Ruiz J.C."/>
            <person name="Rodrigues-Pousada C."/>
        </authorList>
    </citation>
    <scope>NUCLEOTIDE SEQUENCE [LARGE SCALE GENOMIC DNA]</scope>
    <source>
        <strain evidence="7">ATCC 19364 / DSM 1382 / NCIMB 9332 / VKM B-1759</strain>
    </source>
</reference>
<dbReference type="SUPFAM" id="SSF46689">
    <property type="entry name" value="Homeodomain-like"/>
    <property type="match status" value="1"/>
</dbReference>
<dbReference type="STRING" id="1121448.DGI_0227"/>
<dbReference type="EMBL" id="CP006585">
    <property type="protein sequence ID" value="AGW12161.1"/>
    <property type="molecule type" value="Genomic_DNA"/>
</dbReference>
<dbReference type="AlphaFoldDB" id="T2G7Q5"/>
<accession>T2G7Q5</accession>
<dbReference type="PANTHER" id="PTHR30055">
    <property type="entry name" value="HTH-TYPE TRANSCRIPTIONAL REGULATOR RUTR"/>
    <property type="match status" value="1"/>
</dbReference>
<dbReference type="SUPFAM" id="SSF48498">
    <property type="entry name" value="Tetracyclin repressor-like, C-terminal domain"/>
    <property type="match status" value="1"/>
</dbReference>
<dbReference type="HOGENOM" id="CLU_069356_12_2_7"/>
<dbReference type="InterPro" id="IPR009057">
    <property type="entry name" value="Homeodomain-like_sf"/>
</dbReference>
<gene>
    <name evidence="6" type="ORF">DGI_0227</name>
</gene>
<feature type="DNA-binding region" description="H-T-H motif" evidence="4">
    <location>
        <begin position="25"/>
        <end position="44"/>
    </location>
</feature>
<sequence length="206" mass="22335">MADKRARILIAAQSVFGRLGFSRATIKHIASEAGVGFGLVAHYFGSKEALFLEAGLAMAQSLLETLAAASATQEKGLDSLEAVIAAYFDFTREKAESFPVVFRCSPFSDVERKLDRDRIASKFLEIIDVMRECVERGVRDGSIRSVPVEPMGFIVYGTLVGALRTEFLSPFRVQGMFQETIAFVRQALAADADQAAASLIAESANA</sequence>
<evidence type="ECO:0000313" key="6">
    <source>
        <dbReference type="EMBL" id="AGW12161.1"/>
    </source>
</evidence>